<feature type="transmembrane region" description="Helical" evidence="7">
    <location>
        <begin position="220"/>
        <end position="241"/>
    </location>
</feature>
<keyword evidence="3 7" id="KW-0812">Transmembrane</keyword>
<accession>A0ABW6WV15</accession>
<feature type="region of interest" description="Disordered" evidence="6">
    <location>
        <begin position="500"/>
        <end position="520"/>
    </location>
</feature>
<dbReference type="PANTHER" id="PTHR42770">
    <property type="entry name" value="AMINO ACID TRANSPORTER-RELATED"/>
    <property type="match status" value="1"/>
</dbReference>
<feature type="transmembrane region" description="Helical" evidence="7">
    <location>
        <begin position="127"/>
        <end position="145"/>
    </location>
</feature>
<dbReference type="RefSeq" id="WP_020515857.1">
    <property type="nucleotide sequence ID" value="NZ_JBIAZU010000009.1"/>
</dbReference>
<sequence length="520" mass="53180">MGTLEDPPPPPEALGFSAPSERSGAGLSTARIGATAVTFFAIAAAAPLLVLITVVPAAYARGGGPLVPLSFAAVAVVLLFLAAGYAAMAHRAPYAGALYAYISRGLGRPCGVAAAWLALASYHALQLGIYGVAGVAAAPLLHSWFGVEAPWWAVAAGCWLIVAVFGTVRVEILSGLLALLVLAEIAVAVGYATASVIGPAGDRFPRDSIVPAPAIDRPTLGLLLAVGALAFVGFETTGTYAEETMRPRREAGHATYASIVVLALVLIFASWSVSVGADPGQVTALARARGSELLFDLAGARLAPWAVTTGRIVLLAALVAAALALHNAIARYLYALAREHVLPAPLGRVARRTWAPRTASLTQSLIAGVVLAAAALAGVRSPAVVAHRLSVVGGLGVLVLLLATALAALLHLNRVPNGEGTWGRFLAPILSTVGLGTLCYLAFWNIPSLLGVPPDSTLVWFAPAALATAAGAGLVHGVALRGVRPELYAGVGQGGNAVIVTPRVPRPREPGAHRPERVNR</sequence>
<feature type="compositionally biased region" description="Pro residues" evidence="6">
    <location>
        <begin position="1"/>
        <end position="12"/>
    </location>
</feature>
<feature type="transmembrane region" description="Helical" evidence="7">
    <location>
        <begin position="151"/>
        <end position="170"/>
    </location>
</feature>
<dbReference type="Proteomes" id="UP001602245">
    <property type="component" value="Unassembled WGS sequence"/>
</dbReference>
<dbReference type="PANTHER" id="PTHR42770:SF16">
    <property type="entry name" value="AMINO ACID PERMEASE"/>
    <property type="match status" value="1"/>
</dbReference>
<dbReference type="Pfam" id="PF13520">
    <property type="entry name" value="AA_permease_2"/>
    <property type="match status" value="1"/>
</dbReference>
<keyword evidence="5 7" id="KW-0472">Membrane</keyword>
<evidence type="ECO:0000313" key="8">
    <source>
        <dbReference type="EMBL" id="MFF5296990.1"/>
    </source>
</evidence>
<evidence type="ECO:0000256" key="6">
    <source>
        <dbReference type="SAM" id="MobiDB-lite"/>
    </source>
</evidence>
<dbReference type="PIRSF" id="PIRSF006060">
    <property type="entry name" value="AA_transporter"/>
    <property type="match status" value="1"/>
</dbReference>
<gene>
    <name evidence="8" type="ORF">ACFY35_46805</name>
</gene>
<feature type="transmembrane region" description="Helical" evidence="7">
    <location>
        <begin position="391"/>
        <end position="413"/>
    </location>
</feature>
<feature type="transmembrane region" description="Helical" evidence="7">
    <location>
        <begin position="458"/>
        <end position="480"/>
    </location>
</feature>
<evidence type="ECO:0000256" key="1">
    <source>
        <dbReference type="ARBA" id="ARBA00004651"/>
    </source>
</evidence>
<organism evidence="8 9">
    <name type="scientific">Paractinoplanes globisporus</name>
    <dbReference type="NCBI Taxonomy" id="113565"/>
    <lineage>
        <taxon>Bacteria</taxon>
        <taxon>Bacillati</taxon>
        <taxon>Actinomycetota</taxon>
        <taxon>Actinomycetes</taxon>
        <taxon>Micromonosporales</taxon>
        <taxon>Micromonosporaceae</taxon>
        <taxon>Paractinoplanes</taxon>
    </lineage>
</organism>
<keyword evidence="2" id="KW-1003">Cell membrane</keyword>
<proteinExistence type="predicted"/>
<feature type="compositionally biased region" description="Basic and acidic residues" evidence="6">
    <location>
        <begin position="506"/>
        <end position="520"/>
    </location>
</feature>
<evidence type="ECO:0000313" key="9">
    <source>
        <dbReference type="Proteomes" id="UP001602245"/>
    </source>
</evidence>
<name>A0ABW6WV15_9ACTN</name>
<feature type="region of interest" description="Disordered" evidence="6">
    <location>
        <begin position="1"/>
        <end position="21"/>
    </location>
</feature>
<feature type="transmembrane region" description="Helical" evidence="7">
    <location>
        <begin position="425"/>
        <end position="446"/>
    </location>
</feature>
<comment type="caution">
    <text evidence="8">The sequence shown here is derived from an EMBL/GenBank/DDBJ whole genome shotgun (WGS) entry which is preliminary data.</text>
</comment>
<feature type="transmembrane region" description="Helical" evidence="7">
    <location>
        <begin position="358"/>
        <end position="379"/>
    </location>
</feature>
<feature type="transmembrane region" description="Helical" evidence="7">
    <location>
        <begin position="177"/>
        <end position="200"/>
    </location>
</feature>
<dbReference type="InterPro" id="IPR002293">
    <property type="entry name" value="AA/rel_permease1"/>
</dbReference>
<keyword evidence="9" id="KW-1185">Reference proteome</keyword>
<feature type="transmembrane region" description="Helical" evidence="7">
    <location>
        <begin position="312"/>
        <end position="337"/>
    </location>
</feature>
<evidence type="ECO:0000256" key="2">
    <source>
        <dbReference type="ARBA" id="ARBA00022475"/>
    </source>
</evidence>
<feature type="transmembrane region" description="Helical" evidence="7">
    <location>
        <begin position="253"/>
        <end position="273"/>
    </location>
</feature>
<keyword evidence="4 7" id="KW-1133">Transmembrane helix</keyword>
<feature type="transmembrane region" description="Helical" evidence="7">
    <location>
        <begin position="32"/>
        <end position="59"/>
    </location>
</feature>
<dbReference type="EMBL" id="JBIAZU010000009">
    <property type="protein sequence ID" value="MFF5296990.1"/>
    <property type="molecule type" value="Genomic_DNA"/>
</dbReference>
<dbReference type="InterPro" id="IPR050367">
    <property type="entry name" value="APC_superfamily"/>
</dbReference>
<evidence type="ECO:0000256" key="7">
    <source>
        <dbReference type="SAM" id="Phobius"/>
    </source>
</evidence>
<evidence type="ECO:0000256" key="5">
    <source>
        <dbReference type="ARBA" id="ARBA00023136"/>
    </source>
</evidence>
<dbReference type="Gene3D" id="1.20.1740.10">
    <property type="entry name" value="Amino acid/polyamine transporter I"/>
    <property type="match status" value="1"/>
</dbReference>
<reference evidence="8 9" key="1">
    <citation type="submission" date="2024-10" db="EMBL/GenBank/DDBJ databases">
        <title>The Natural Products Discovery Center: Release of the First 8490 Sequenced Strains for Exploring Actinobacteria Biosynthetic Diversity.</title>
        <authorList>
            <person name="Kalkreuter E."/>
            <person name="Kautsar S.A."/>
            <person name="Yang D."/>
            <person name="Bader C.D."/>
            <person name="Teijaro C.N."/>
            <person name="Fluegel L."/>
            <person name="Davis C.M."/>
            <person name="Simpson J.R."/>
            <person name="Lauterbach L."/>
            <person name="Steele A.D."/>
            <person name="Gui C."/>
            <person name="Meng S."/>
            <person name="Li G."/>
            <person name="Viehrig K."/>
            <person name="Ye F."/>
            <person name="Su P."/>
            <person name="Kiefer A.F."/>
            <person name="Nichols A."/>
            <person name="Cepeda A.J."/>
            <person name="Yan W."/>
            <person name="Fan B."/>
            <person name="Jiang Y."/>
            <person name="Adhikari A."/>
            <person name="Zheng C.-J."/>
            <person name="Schuster L."/>
            <person name="Cowan T.M."/>
            <person name="Smanski M.J."/>
            <person name="Chevrette M.G."/>
            <person name="De Carvalho L.P.S."/>
            <person name="Shen B."/>
        </authorList>
    </citation>
    <scope>NUCLEOTIDE SEQUENCE [LARGE SCALE GENOMIC DNA]</scope>
    <source>
        <strain evidence="8 9">NPDC000087</strain>
    </source>
</reference>
<protein>
    <submittedName>
        <fullName evidence="8">APC family permease</fullName>
    </submittedName>
</protein>
<evidence type="ECO:0000256" key="3">
    <source>
        <dbReference type="ARBA" id="ARBA00022692"/>
    </source>
</evidence>
<evidence type="ECO:0000256" key="4">
    <source>
        <dbReference type="ARBA" id="ARBA00022989"/>
    </source>
</evidence>
<feature type="transmembrane region" description="Helical" evidence="7">
    <location>
        <begin position="98"/>
        <end position="120"/>
    </location>
</feature>
<feature type="transmembrane region" description="Helical" evidence="7">
    <location>
        <begin position="66"/>
        <end position="86"/>
    </location>
</feature>
<comment type="subcellular location">
    <subcellularLocation>
        <location evidence="1">Cell membrane</location>
        <topology evidence="1">Multi-pass membrane protein</topology>
    </subcellularLocation>
</comment>